<dbReference type="PROSITE" id="PS50249">
    <property type="entry name" value="MPN"/>
    <property type="match status" value="1"/>
</dbReference>
<dbReference type="WBParaSite" id="MCU_002699-RA">
    <property type="protein sequence ID" value="MCU_002699-RA"/>
    <property type="gene ID" value="MCU_002699"/>
</dbReference>
<proteinExistence type="predicted"/>
<name>A0A5K3ES82_MESCO</name>
<evidence type="ECO:0000259" key="1">
    <source>
        <dbReference type="PROSITE" id="PS50249"/>
    </source>
</evidence>
<organism evidence="2">
    <name type="scientific">Mesocestoides corti</name>
    <name type="common">Flatworm</name>
    <dbReference type="NCBI Taxonomy" id="53468"/>
    <lineage>
        <taxon>Eukaryota</taxon>
        <taxon>Metazoa</taxon>
        <taxon>Spiralia</taxon>
        <taxon>Lophotrochozoa</taxon>
        <taxon>Platyhelminthes</taxon>
        <taxon>Cestoda</taxon>
        <taxon>Eucestoda</taxon>
        <taxon>Cyclophyllidea</taxon>
        <taxon>Mesocestoididae</taxon>
        <taxon>Mesocestoides</taxon>
    </lineage>
</organism>
<sequence>MGTFVKLTPSAYHAMMLHFGIDVSREMKGILFSPPNTFVVTIIPLSSVNPDTNLTSIDARCKELSRLAGTQLTVVGWYHSHVKKCLQPTEEDLDFQLKLQATIPHSVAVVASFGGPSEDMMAKVTSLSAFRCSPEGKPIPVDCLVRPLLPSPSSSKYYELACCSLEDVLMAAQEYTLSQETPKASVKLDSYILAPILANIHSMMKSLEVGISRRNAV</sequence>
<feature type="domain" description="MPN" evidence="1">
    <location>
        <begin position="5"/>
        <end position="136"/>
    </location>
</feature>
<dbReference type="Gene3D" id="3.40.140.10">
    <property type="entry name" value="Cytidine Deaminase, domain 2"/>
    <property type="match status" value="1"/>
</dbReference>
<accession>A0A5K3ES82</accession>
<dbReference type="InterPro" id="IPR000555">
    <property type="entry name" value="JAMM/MPN+_dom"/>
</dbReference>
<protein>
    <submittedName>
        <fullName evidence="2 3">MPN domain-containing protein</fullName>
    </submittedName>
</protein>
<dbReference type="Pfam" id="PF01398">
    <property type="entry name" value="JAB"/>
    <property type="match status" value="1"/>
</dbReference>
<dbReference type="InterPro" id="IPR050242">
    <property type="entry name" value="JAMM_MPN+_peptidase_M67A"/>
</dbReference>
<evidence type="ECO:0000313" key="2">
    <source>
        <dbReference type="WBParaSite" id="MCU_002699-RA"/>
    </source>
</evidence>
<dbReference type="InterPro" id="IPR037518">
    <property type="entry name" value="MPN"/>
</dbReference>
<dbReference type="AlphaFoldDB" id="A0A5K3ES82"/>
<dbReference type="GO" id="GO:0008237">
    <property type="term" value="F:metallopeptidase activity"/>
    <property type="evidence" value="ECO:0007669"/>
    <property type="project" value="InterPro"/>
</dbReference>
<dbReference type="PANTHER" id="PTHR10410">
    <property type="entry name" value="EUKARYOTIC TRANSLATION INITIATION FACTOR 3 -RELATED"/>
    <property type="match status" value="1"/>
</dbReference>
<evidence type="ECO:0000313" key="3">
    <source>
        <dbReference type="WBParaSite" id="MCU_002699-RC"/>
    </source>
</evidence>
<reference evidence="2 3" key="1">
    <citation type="submission" date="2019-11" db="UniProtKB">
        <authorList>
            <consortium name="WormBaseParasite"/>
        </authorList>
    </citation>
    <scope>IDENTIFICATION</scope>
</reference>
<dbReference type="WBParaSite" id="MCU_002699-RC">
    <property type="protein sequence ID" value="MCU_002699-RC"/>
    <property type="gene ID" value="MCU_002699"/>
</dbReference>
<dbReference type="SUPFAM" id="SSF102712">
    <property type="entry name" value="JAB1/MPN domain"/>
    <property type="match status" value="1"/>
</dbReference>